<dbReference type="OrthoDB" id="46189at2759"/>
<dbReference type="AlphaFoldDB" id="G3AG34"/>
<sequence>MALFSSEFKKLGSNMNTSLWKQVELFVSSLSEFKTFEKVDYNFYLIGIISRIKDKLSQIDAPESTEIWKKIEGLCDGLFSNIVNNTPTDKFSSLFTEAIEEVSDSDDIPIRPSLKLISAMYVLAQEYSQISEDNSNYNIFITDWMRSNFVDIKNKWIRNKLVSELVDAYKSTKSTKEEGNLAENEDKQEEEVPEQKDAEEENGWDDEFDIAEVEEDKSVEEEKLEQAQESEANGKSPVKRSESLSFSVNYLFLLQFCNDAIDKSTLKQLVSVDDSILDIVIQGVTSYYKSNKNVYLPLSL</sequence>
<dbReference type="STRING" id="619300.G3AG34"/>
<reference evidence="2 3" key="1">
    <citation type="journal article" date="2011" name="Proc. Natl. Acad. Sci. U.S.A.">
        <title>Comparative genomics of xylose-fermenting fungi for enhanced biofuel production.</title>
        <authorList>
            <person name="Wohlbach D.J."/>
            <person name="Kuo A."/>
            <person name="Sato T.K."/>
            <person name="Potts K.M."/>
            <person name="Salamov A.A."/>
            <person name="LaButti K.M."/>
            <person name="Sun H."/>
            <person name="Clum A."/>
            <person name="Pangilinan J.L."/>
            <person name="Lindquist E.A."/>
            <person name="Lucas S."/>
            <person name="Lapidus A."/>
            <person name="Jin M."/>
            <person name="Gunawan C."/>
            <person name="Balan V."/>
            <person name="Dale B.E."/>
            <person name="Jeffries T.W."/>
            <person name="Zinkel R."/>
            <person name="Barry K.W."/>
            <person name="Grigoriev I.V."/>
            <person name="Gasch A.P."/>
        </authorList>
    </citation>
    <scope>NUCLEOTIDE SEQUENCE [LARGE SCALE GENOMIC DNA]</scope>
    <source>
        <strain evidence="3">NRRL Y-27907 / 11-Y1</strain>
    </source>
</reference>
<gene>
    <name evidence="2" type="ORF">SPAPADRAFT_58372</name>
</gene>
<dbReference type="eggNOG" id="ENOG502SWM7">
    <property type="taxonomic scope" value="Eukaryota"/>
</dbReference>
<organism evidence="3">
    <name type="scientific">Spathaspora passalidarum (strain NRRL Y-27907 / 11-Y1)</name>
    <dbReference type="NCBI Taxonomy" id="619300"/>
    <lineage>
        <taxon>Eukaryota</taxon>
        <taxon>Fungi</taxon>
        <taxon>Dikarya</taxon>
        <taxon>Ascomycota</taxon>
        <taxon>Saccharomycotina</taxon>
        <taxon>Pichiomycetes</taxon>
        <taxon>Debaryomycetaceae</taxon>
        <taxon>Spathaspora</taxon>
    </lineage>
</organism>
<keyword evidence="3" id="KW-1185">Reference proteome</keyword>
<dbReference type="Proteomes" id="UP000000709">
    <property type="component" value="Unassembled WGS sequence"/>
</dbReference>
<feature type="region of interest" description="Disordered" evidence="1">
    <location>
        <begin position="173"/>
        <end position="209"/>
    </location>
</feature>
<feature type="region of interest" description="Disordered" evidence="1">
    <location>
        <begin position="219"/>
        <end position="238"/>
    </location>
</feature>
<dbReference type="KEGG" id="spaa:SPAPADRAFT_58372"/>
<protein>
    <submittedName>
        <fullName evidence="2">Uncharacterized protein</fullName>
    </submittedName>
</protein>
<dbReference type="InParanoid" id="G3AG34"/>
<dbReference type="RefSeq" id="XP_007372585.1">
    <property type="nucleotide sequence ID" value="XM_007372523.1"/>
</dbReference>
<evidence type="ECO:0000313" key="2">
    <source>
        <dbReference type="EMBL" id="EGW35173.1"/>
    </source>
</evidence>
<proteinExistence type="predicted"/>
<feature type="compositionally biased region" description="Acidic residues" evidence="1">
    <location>
        <begin position="186"/>
        <end position="209"/>
    </location>
</feature>
<accession>G3AG34</accession>
<evidence type="ECO:0000313" key="3">
    <source>
        <dbReference type="Proteomes" id="UP000000709"/>
    </source>
</evidence>
<dbReference type="EMBL" id="GL996499">
    <property type="protein sequence ID" value="EGW35173.1"/>
    <property type="molecule type" value="Genomic_DNA"/>
</dbReference>
<evidence type="ECO:0000256" key="1">
    <source>
        <dbReference type="SAM" id="MobiDB-lite"/>
    </source>
</evidence>
<dbReference type="HOGENOM" id="CLU_928026_0_0_1"/>
<dbReference type="GeneID" id="18872420"/>
<name>G3AG34_SPAPN</name>